<evidence type="ECO:0000256" key="1">
    <source>
        <dbReference type="SAM" id="MobiDB-lite"/>
    </source>
</evidence>
<dbReference type="Proteomes" id="UP000221080">
    <property type="component" value="Chromosome 4"/>
</dbReference>
<keyword evidence="2" id="KW-1185">Reference proteome</keyword>
<reference evidence="3" key="2">
    <citation type="submission" date="2025-08" db="UniProtKB">
        <authorList>
            <consortium name="RefSeq"/>
        </authorList>
    </citation>
    <scope>IDENTIFICATION</scope>
    <source>
        <tissue evidence="3">Blood</tissue>
    </source>
</reference>
<dbReference type="OrthoDB" id="8965081at2759"/>
<feature type="region of interest" description="Disordered" evidence="1">
    <location>
        <begin position="62"/>
        <end position="91"/>
    </location>
</feature>
<evidence type="ECO:0000313" key="3">
    <source>
        <dbReference type="RefSeq" id="XP_017320810.1"/>
    </source>
</evidence>
<organism evidence="2 3">
    <name type="scientific">Ictalurus punctatus</name>
    <name type="common">Channel catfish</name>
    <name type="synonym">Silurus punctatus</name>
    <dbReference type="NCBI Taxonomy" id="7998"/>
    <lineage>
        <taxon>Eukaryota</taxon>
        <taxon>Metazoa</taxon>
        <taxon>Chordata</taxon>
        <taxon>Craniata</taxon>
        <taxon>Vertebrata</taxon>
        <taxon>Euteleostomi</taxon>
        <taxon>Actinopterygii</taxon>
        <taxon>Neopterygii</taxon>
        <taxon>Teleostei</taxon>
        <taxon>Ostariophysi</taxon>
        <taxon>Siluriformes</taxon>
        <taxon>Ictaluridae</taxon>
        <taxon>Ictalurus</taxon>
    </lineage>
</organism>
<feature type="region of interest" description="Disordered" evidence="1">
    <location>
        <begin position="765"/>
        <end position="784"/>
    </location>
</feature>
<reference evidence="2" key="1">
    <citation type="journal article" date="2016" name="Nat. Commun.">
        <title>The channel catfish genome sequence provides insights into the evolution of scale formation in teleosts.</title>
        <authorList>
            <person name="Liu Z."/>
            <person name="Liu S."/>
            <person name="Yao J."/>
            <person name="Bao L."/>
            <person name="Zhang J."/>
            <person name="Li Y."/>
            <person name="Jiang C."/>
            <person name="Sun L."/>
            <person name="Wang R."/>
            <person name="Zhang Y."/>
            <person name="Zhou T."/>
            <person name="Zeng Q."/>
            <person name="Fu Q."/>
            <person name="Gao S."/>
            <person name="Li N."/>
            <person name="Koren S."/>
            <person name="Jiang Y."/>
            <person name="Zimin A."/>
            <person name="Xu P."/>
            <person name="Phillippy A.M."/>
            <person name="Geng X."/>
            <person name="Song L."/>
            <person name="Sun F."/>
            <person name="Li C."/>
            <person name="Wang X."/>
            <person name="Chen A."/>
            <person name="Jin Y."/>
            <person name="Yuan Z."/>
            <person name="Yang Y."/>
            <person name="Tan S."/>
            <person name="Peatman E."/>
            <person name="Lu J."/>
            <person name="Qin Z."/>
            <person name="Dunham R."/>
            <person name="Li Z."/>
            <person name="Sonstegard T."/>
            <person name="Feng J."/>
            <person name="Danzmann R.G."/>
            <person name="Schroeder S."/>
            <person name="Scheffler B."/>
            <person name="Duke M.V."/>
            <person name="Ballard L."/>
            <person name="Kucuktas H."/>
            <person name="Kaltenboeck L."/>
            <person name="Liu H."/>
            <person name="Armbruster J."/>
            <person name="Xie Y."/>
            <person name="Kirby M.L."/>
            <person name="Tian Y."/>
            <person name="Flanagan M.E."/>
            <person name="Mu W."/>
            <person name="Waldbieser G.C."/>
        </authorList>
    </citation>
    <scope>NUCLEOTIDE SEQUENCE [LARGE SCALE GENOMIC DNA]</scope>
    <source>
        <strain evidence="2">SDA103</strain>
    </source>
</reference>
<name>A0A2D0QTI8_ICTPU</name>
<protein>
    <submittedName>
        <fullName evidence="3">Uncharacterized protein si:ch211-14c7.2 isoform X1</fullName>
    </submittedName>
</protein>
<dbReference type="KEGG" id="ipu:108264030"/>
<dbReference type="RefSeq" id="XP_017320810.1">
    <property type="nucleotide sequence ID" value="XM_017465321.3"/>
</dbReference>
<evidence type="ECO:0000313" key="2">
    <source>
        <dbReference type="Proteomes" id="UP000221080"/>
    </source>
</evidence>
<sequence length="807" mass="89393">MLQHNNNNNYPCLDVAHRELLHGCRRNGTTFSSALGFGAIPLIKGLRAWAVSGGYSRSKRKAAAASQASDTAHESRIGTNHRKTHSFHTPGVRQGGLGALVTVATLKDSDGGRQTQTRCLFLKAEGCNYLCAMGTRVDGRKSGKGSQGVGICDGKPVRKWRKSSKRPKSMENISVVENKEREASTKLELLDKCSITQCLQAKSALTAINNDEDHLRFIRSEFSTLHELCEPAMCSLSTKYDSSTEVKEDTTLTSCPKLSGCEIFVGQDTPISTSDCTDKTTEISKHESDLTADVNLNYVLKSKEIAMPNSEEHCPGSRVVMHNKNGISSTISHSHCNTTDTIKYDIEILADRNLNKSNEFALVKFKQHGLQSEVLSEDTSKTNGTSLTISHSHFEETIITPASSIHSDDTLLTIMQVEQEIKKRTVDSSFNHDMEKIVHFGEMKKDMDSASNQYVGHLSEQAEEHWRSPACSSHHKEEIIMEENITFEDGKKLNSTNETFEELANSLSQGSGSFNVANAITSLPNPAPTTNTAALRSISRQQQEGTKGRRLALKPALELLEKQERDQEVDKVADDGPDVVDEEDGDEFGVFMKAGDEQVWNEGFNKLKKVPCEKHAGIDIRNSSVSNKPPSWTSDWTRGLSIKQSEDTWTAFKQEVVSRETEECWFSTAVEKMHLTHSSLVTVPNVFLEAFPNLKPSCGDSDCIPTLTELLQGSAAENRPEKNGRQSLLDSLQDLDRMIGVKYKVAESLSRKLLLQSLNLRTLNPEHAGGRKQNMARFSPNLPTSNQQLAANAKRRLSYDINRNIMS</sequence>
<feature type="compositionally biased region" description="Basic and acidic residues" evidence="1">
    <location>
        <begin position="564"/>
        <end position="574"/>
    </location>
</feature>
<feature type="region of interest" description="Disordered" evidence="1">
    <location>
        <begin position="564"/>
        <end position="583"/>
    </location>
</feature>
<gene>
    <name evidence="3" type="primary">si:ch211-14c7.2</name>
</gene>
<proteinExistence type="predicted"/>
<accession>A0A2D0QTI8</accession>
<dbReference type="AlphaFoldDB" id="A0A2D0QTI8"/>
<dbReference type="GeneID" id="108264030"/>